<dbReference type="AlphaFoldDB" id="A0A1I6Q3R3"/>
<reference evidence="11 12" key="1">
    <citation type="submission" date="2016-10" db="EMBL/GenBank/DDBJ databases">
        <authorList>
            <person name="de Groot N.N."/>
        </authorList>
    </citation>
    <scope>NUCLEOTIDE SEQUENCE [LARGE SCALE GENOMIC DNA]</scope>
    <source>
        <strain evidence="11 12">DSM 17074</strain>
    </source>
</reference>
<evidence type="ECO:0000313" key="12">
    <source>
        <dbReference type="Proteomes" id="UP000199139"/>
    </source>
</evidence>
<evidence type="ECO:0000256" key="7">
    <source>
        <dbReference type="SAM" id="Phobius"/>
    </source>
</evidence>
<keyword evidence="2 7" id="KW-0812">Transmembrane</keyword>
<sequence>MKKTFLLICIMMFLVKFPIQIAAHESVAYKTETLTSTGDVIETQSAYTPIGLFGKNYNFETPEDVYIDKNDYVYVADSGTGEVIKFSPTGEIEQVYGRDSLGSPQGVFVDHREDIFIADYEQAIIVKYNQSGEQLMTFEKPDTPLFGSSTPFKPQKLAVDRRGNLYIVSEGTTNGIIQLNASGDFLGFYGVGTTRPSIGNVIQELLAFQSQRESLFNRVPSAPNNVSIGNQGLIHTVTSGSSWEVIRKLNVAGDNMLPADISTVSNLKDLTVGLIGNIYTVDNDGLIYEYDRFGNLLFTFGGKDDGSNRLGLLQQPTSIEVDSVGRIFISDREKGNIQMYEPTAFTGLLHQALSLYGDGFYIESEAYWDEVIRLNSAFGLAHSAKGEALYKQQQYDEALEEFRLANNRAGYSDAFWEVRYQWMEQNLQWFIFILALLFVLKTILNKLRKRSTKINQALSIHHRLKKYRLINELLYFKKFLKSPIDSYYYLKENKRVSVQSASLLFMVLVILYFIWFIFTGFIFNTNRIEDMNLLLDLALLILPFGLFIVANYMVSTITDGEGRFKQVFTGTVYALSPVLVLLLPITIVSNILTLNEGFIYYFALQVMVGWSLVMLFIMIKEVHDFTVTKTIGNILLTFFTMFIAVLVFFVLYVLFDQVFNFVYTMIQEVMLRV</sequence>
<dbReference type="RefSeq" id="WP_089852905.1">
    <property type="nucleotide sequence ID" value="NZ_BJWJ01000002.1"/>
</dbReference>
<dbReference type="Gene3D" id="1.25.40.10">
    <property type="entry name" value="Tetratricopeptide repeat domain"/>
    <property type="match status" value="1"/>
</dbReference>
<feature type="transmembrane region" description="Helical" evidence="7">
    <location>
        <begin position="567"/>
        <end position="592"/>
    </location>
</feature>
<dbReference type="InterPro" id="IPR011042">
    <property type="entry name" value="6-blade_b-propeller_TolB-like"/>
</dbReference>
<dbReference type="InterPro" id="IPR006977">
    <property type="entry name" value="Yip1_dom"/>
</dbReference>
<keyword evidence="6" id="KW-0325">Glycoprotein</keyword>
<keyword evidence="13" id="KW-1185">Reference proteome</keyword>
<evidence type="ECO:0000256" key="1">
    <source>
        <dbReference type="ARBA" id="ARBA00004141"/>
    </source>
</evidence>
<feature type="signal peptide" evidence="8">
    <location>
        <begin position="1"/>
        <end position="22"/>
    </location>
</feature>
<protein>
    <submittedName>
        <fullName evidence="11">Yip1 domain-containing protein</fullName>
    </submittedName>
</protein>
<evidence type="ECO:0000313" key="13">
    <source>
        <dbReference type="Proteomes" id="UP000321773"/>
    </source>
</evidence>
<feature type="transmembrane region" description="Helical" evidence="7">
    <location>
        <begin position="631"/>
        <end position="655"/>
    </location>
</feature>
<dbReference type="SUPFAM" id="SSF50952">
    <property type="entry name" value="Soluble quinoprotein glucose dehydrogenase"/>
    <property type="match status" value="1"/>
</dbReference>
<dbReference type="EMBL" id="FPAI01000003">
    <property type="protein sequence ID" value="SFS47131.1"/>
    <property type="molecule type" value="Genomic_DNA"/>
</dbReference>
<evidence type="ECO:0000256" key="5">
    <source>
        <dbReference type="ARBA" id="ARBA00023136"/>
    </source>
</evidence>
<evidence type="ECO:0000259" key="9">
    <source>
        <dbReference type="Pfam" id="PF04893"/>
    </source>
</evidence>
<evidence type="ECO:0000256" key="8">
    <source>
        <dbReference type="SAM" id="SignalP"/>
    </source>
</evidence>
<feature type="chain" id="PRO_5039339363" evidence="8">
    <location>
        <begin position="23"/>
        <end position="673"/>
    </location>
</feature>
<feature type="transmembrane region" description="Helical" evidence="7">
    <location>
        <begin position="598"/>
        <end position="619"/>
    </location>
</feature>
<dbReference type="PANTHER" id="PTHR10680:SF14">
    <property type="entry name" value="PEPTIDYL-GLYCINE ALPHA-AMIDATING MONOOXYGENASE"/>
    <property type="match status" value="1"/>
</dbReference>
<evidence type="ECO:0000256" key="6">
    <source>
        <dbReference type="ARBA" id="ARBA00023180"/>
    </source>
</evidence>
<dbReference type="CDD" id="cd05819">
    <property type="entry name" value="NHL"/>
    <property type="match status" value="1"/>
</dbReference>
<dbReference type="GO" id="GO:0016020">
    <property type="term" value="C:membrane"/>
    <property type="evidence" value="ECO:0007669"/>
    <property type="project" value="UniProtKB-SubCell"/>
</dbReference>
<dbReference type="GO" id="GO:0005576">
    <property type="term" value="C:extracellular region"/>
    <property type="evidence" value="ECO:0007669"/>
    <property type="project" value="TreeGrafter"/>
</dbReference>
<evidence type="ECO:0000256" key="2">
    <source>
        <dbReference type="ARBA" id="ARBA00022692"/>
    </source>
</evidence>
<gene>
    <name evidence="10" type="ORF">HMI01_02950</name>
    <name evidence="11" type="ORF">SAMN05421668_10377</name>
</gene>
<dbReference type="Proteomes" id="UP000321773">
    <property type="component" value="Unassembled WGS sequence"/>
</dbReference>
<comment type="subcellular location">
    <subcellularLocation>
        <location evidence="1">Membrane</location>
        <topology evidence="1">Multi-pass membrane protein</topology>
    </subcellularLocation>
</comment>
<feature type="transmembrane region" description="Helical" evidence="7">
    <location>
        <begin position="535"/>
        <end position="555"/>
    </location>
</feature>
<dbReference type="EMBL" id="BJWJ01000002">
    <property type="protein sequence ID" value="GEM03307.1"/>
    <property type="molecule type" value="Genomic_DNA"/>
</dbReference>
<dbReference type="SUPFAM" id="SSF48452">
    <property type="entry name" value="TPR-like"/>
    <property type="match status" value="1"/>
</dbReference>
<feature type="domain" description="Yip1" evidence="9">
    <location>
        <begin position="479"/>
        <end position="648"/>
    </location>
</feature>
<evidence type="ECO:0000313" key="11">
    <source>
        <dbReference type="EMBL" id="SFS47131.1"/>
    </source>
</evidence>
<feature type="transmembrane region" description="Helical" evidence="7">
    <location>
        <begin position="501"/>
        <end position="523"/>
    </location>
</feature>
<dbReference type="InterPro" id="IPR011041">
    <property type="entry name" value="Quinoprot_gluc/sorb_DH_b-prop"/>
</dbReference>
<feature type="transmembrane region" description="Helical" evidence="7">
    <location>
        <begin position="427"/>
        <end position="444"/>
    </location>
</feature>
<reference evidence="10 13" key="2">
    <citation type="submission" date="2019-07" db="EMBL/GenBank/DDBJ databases">
        <title>Whole genome shotgun sequence of Halolactibacillus miurensis NBRC 100873.</title>
        <authorList>
            <person name="Hosoyama A."/>
            <person name="Uohara A."/>
            <person name="Ohji S."/>
            <person name="Ichikawa N."/>
        </authorList>
    </citation>
    <scope>NUCLEOTIDE SEQUENCE [LARGE SCALE GENOMIC DNA]</scope>
    <source>
        <strain evidence="10 13">NBRC 100873</strain>
    </source>
</reference>
<dbReference type="Gene3D" id="2.120.10.30">
    <property type="entry name" value="TolB, C-terminal domain"/>
    <property type="match status" value="1"/>
</dbReference>
<evidence type="ECO:0000256" key="3">
    <source>
        <dbReference type="ARBA" id="ARBA00022729"/>
    </source>
</evidence>
<organism evidence="11 12">
    <name type="scientific">Halolactibacillus miurensis</name>
    <dbReference type="NCBI Taxonomy" id="306541"/>
    <lineage>
        <taxon>Bacteria</taxon>
        <taxon>Bacillati</taxon>
        <taxon>Bacillota</taxon>
        <taxon>Bacilli</taxon>
        <taxon>Bacillales</taxon>
        <taxon>Bacillaceae</taxon>
        <taxon>Halolactibacillus</taxon>
    </lineage>
</organism>
<dbReference type="Proteomes" id="UP000199139">
    <property type="component" value="Unassembled WGS sequence"/>
</dbReference>
<dbReference type="InterPro" id="IPR011990">
    <property type="entry name" value="TPR-like_helical_dom_sf"/>
</dbReference>
<dbReference type="STRING" id="306541.SAMN05421668_10377"/>
<proteinExistence type="predicted"/>
<keyword evidence="4 7" id="KW-1133">Transmembrane helix</keyword>
<name>A0A1I6Q3R3_9BACI</name>
<accession>A0A1I6Q3R3</accession>
<dbReference type="OrthoDB" id="9799230at2"/>
<keyword evidence="3 8" id="KW-0732">Signal</keyword>
<keyword evidence="5 7" id="KW-0472">Membrane</keyword>
<dbReference type="Pfam" id="PF04893">
    <property type="entry name" value="Yip1"/>
    <property type="match status" value="1"/>
</dbReference>
<evidence type="ECO:0000256" key="4">
    <source>
        <dbReference type="ARBA" id="ARBA00022989"/>
    </source>
</evidence>
<evidence type="ECO:0000313" key="10">
    <source>
        <dbReference type="EMBL" id="GEM03307.1"/>
    </source>
</evidence>
<dbReference type="PANTHER" id="PTHR10680">
    <property type="entry name" value="PEPTIDYL-GLYCINE ALPHA-AMIDATING MONOOXYGENASE"/>
    <property type="match status" value="1"/>
</dbReference>